<dbReference type="InterPro" id="IPR001789">
    <property type="entry name" value="Sig_transdc_resp-reg_receiver"/>
</dbReference>
<dbReference type="PANTHER" id="PTHR43214">
    <property type="entry name" value="TWO-COMPONENT RESPONSE REGULATOR"/>
    <property type="match status" value="1"/>
</dbReference>
<name>A0ABV7QDU2_9PSEU</name>
<dbReference type="PROSITE" id="PS00622">
    <property type="entry name" value="HTH_LUXR_1"/>
    <property type="match status" value="1"/>
</dbReference>
<gene>
    <name evidence="6" type="ORF">ACFORO_12090</name>
</gene>
<dbReference type="CDD" id="cd17535">
    <property type="entry name" value="REC_NarL-like"/>
    <property type="match status" value="1"/>
</dbReference>
<organism evidence="6 7">
    <name type="scientific">Amycolatopsis halotolerans</name>
    <dbReference type="NCBI Taxonomy" id="330083"/>
    <lineage>
        <taxon>Bacteria</taxon>
        <taxon>Bacillati</taxon>
        <taxon>Actinomycetota</taxon>
        <taxon>Actinomycetes</taxon>
        <taxon>Pseudonocardiales</taxon>
        <taxon>Pseudonocardiaceae</taxon>
        <taxon>Amycolatopsis</taxon>
    </lineage>
</organism>
<dbReference type="InterPro" id="IPR039420">
    <property type="entry name" value="WalR-like"/>
</dbReference>
<dbReference type="InterPro" id="IPR016032">
    <property type="entry name" value="Sig_transdc_resp-reg_C-effctor"/>
</dbReference>
<evidence type="ECO:0000256" key="3">
    <source>
        <dbReference type="PROSITE-ProRule" id="PRU00169"/>
    </source>
</evidence>
<dbReference type="InterPro" id="IPR000792">
    <property type="entry name" value="Tscrpt_reg_LuxR_C"/>
</dbReference>
<keyword evidence="1 3" id="KW-0597">Phosphoprotein</keyword>
<evidence type="ECO:0000313" key="7">
    <source>
        <dbReference type="Proteomes" id="UP001595764"/>
    </source>
</evidence>
<comment type="caution">
    <text evidence="6">The sequence shown here is derived from an EMBL/GenBank/DDBJ whole genome shotgun (WGS) entry which is preliminary data.</text>
</comment>
<evidence type="ECO:0000259" key="5">
    <source>
        <dbReference type="PROSITE" id="PS50110"/>
    </source>
</evidence>
<dbReference type="SUPFAM" id="SSF52172">
    <property type="entry name" value="CheY-like"/>
    <property type="match status" value="1"/>
</dbReference>
<dbReference type="PRINTS" id="PR00038">
    <property type="entry name" value="HTHLUXR"/>
</dbReference>
<evidence type="ECO:0000256" key="1">
    <source>
        <dbReference type="ARBA" id="ARBA00022553"/>
    </source>
</evidence>
<dbReference type="CDD" id="cd06170">
    <property type="entry name" value="LuxR_C_like"/>
    <property type="match status" value="1"/>
</dbReference>
<dbReference type="RefSeq" id="WP_354745174.1">
    <property type="nucleotide sequence ID" value="NZ_JBHMAY010000088.1"/>
</dbReference>
<dbReference type="Pfam" id="PF00196">
    <property type="entry name" value="GerE"/>
    <property type="match status" value="1"/>
</dbReference>
<dbReference type="EMBL" id="JBHRWI010000015">
    <property type="protein sequence ID" value="MFC3510907.1"/>
    <property type="molecule type" value="Genomic_DNA"/>
</dbReference>
<evidence type="ECO:0000313" key="6">
    <source>
        <dbReference type="EMBL" id="MFC3510907.1"/>
    </source>
</evidence>
<dbReference type="SUPFAM" id="SSF46894">
    <property type="entry name" value="C-terminal effector domain of the bipartite response regulators"/>
    <property type="match status" value="1"/>
</dbReference>
<dbReference type="Pfam" id="PF00072">
    <property type="entry name" value="Response_reg"/>
    <property type="match status" value="1"/>
</dbReference>
<feature type="modified residue" description="4-aspartylphosphate" evidence="3">
    <location>
        <position position="53"/>
    </location>
</feature>
<accession>A0ABV7QDU2</accession>
<dbReference type="PROSITE" id="PS50043">
    <property type="entry name" value="HTH_LUXR_2"/>
    <property type="match status" value="1"/>
</dbReference>
<feature type="domain" description="HTH luxR-type" evidence="4">
    <location>
        <begin position="132"/>
        <end position="197"/>
    </location>
</feature>
<evidence type="ECO:0000256" key="2">
    <source>
        <dbReference type="ARBA" id="ARBA00023125"/>
    </source>
</evidence>
<reference evidence="7" key="1">
    <citation type="journal article" date="2019" name="Int. J. Syst. Evol. Microbiol.">
        <title>The Global Catalogue of Microorganisms (GCM) 10K type strain sequencing project: providing services to taxonomists for standard genome sequencing and annotation.</title>
        <authorList>
            <consortium name="The Broad Institute Genomics Platform"/>
            <consortium name="The Broad Institute Genome Sequencing Center for Infectious Disease"/>
            <person name="Wu L."/>
            <person name="Ma J."/>
        </authorList>
    </citation>
    <scope>NUCLEOTIDE SEQUENCE [LARGE SCALE GENOMIC DNA]</scope>
    <source>
        <strain evidence="7">CGMCC 4.7682</strain>
    </source>
</reference>
<keyword evidence="2" id="KW-0238">DNA-binding</keyword>
<dbReference type="PANTHER" id="PTHR43214:SF43">
    <property type="entry name" value="TWO-COMPONENT RESPONSE REGULATOR"/>
    <property type="match status" value="1"/>
</dbReference>
<dbReference type="InterPro" id="IPR011006">
    <property type="entry name" value="CheY-like_superfamily"/>
</dbReference>
<dbReference type="Gene3D" id="3.40.50.2300">
    <property type="match status" value="1"/>
</dbReference>
<sequence>MIRVRVVDDHALVREGLALILDAQPDIDVLGAHPDGAGLLAALDAATDVVLLDLYLPGMDGIEVLHRIRRGEGPKVVLLTTIGRASEIRRALAAGASGFVLKDSTGTELAAAVRAAHEGITAMSPAVAAALRRPAAEGVTPRERDVLLLLGRGLSNRDIAAELGLAERTVKVHVGNLLAKLRVDSRTQAALLAEDILGNPAWSGGSC</sequence>
<dbReference type="Proteomes" id="UP001595764">
    <property type="component" value="Unassembled WGS sequence"/>
</dbReference>
<dbReference type="PROSITE" id="PS50110">
    <property type="entry name" value="RESPONSE_REGULATORY"/>
    <property type="match status" value="1"/>
</dbReference>
<dbReference type="SMART" id="SM00421">
    <property type="entry name" value="HTH_LUXR"/>
    <property type="match status" value="1"/>
</dbReference>
<protein>
    <submittedName>
        <fullName evidence="6">Response regulator</fullName>
    </submittedName>
</protein>
<dbReference type="InterPro" id="IPR058245">
    <property type="entry name" value="NreC/VraR/RcsB-like_REC"/>
</dbReference>
<evidence type="ECO:0000259" key="4">
    <source>
        <dbReference type="PROSITE" id="PS50043"/>
    </source>
</evidence>
<feature type="domain" description="Response regulatory" evidence="5">
    <location>
        <begin position="3"/>
        <end position="117"/>
    </location>
</feature>
<proteinExistence type="predicted"/>
<dbReference type="SMART" id="SM00448">
    <property type="entry name" value="REC"/>
    <property type="match status" value="1"/>
</dbReference>
<keyword evidence="7" id="KW-1185">Reference proteome</keyword>